<dbReference type="Proteomes" id="UP001218188">
    <property type="component" value="Unassembled WGS sequence"/>
</dbReference>
<sequence length="122" mass="13949">MSRLIPLSRALFILLSSIRFVANTLARSTYPRLYQMYDPKCWRKLLEPGTHYAKLMRKCEKEGGTLQIDTDAMRGRANKQVTAAVNKHSPQPPWKYCRSLNSPHLEVDERKGSECGLSGRPD</sequence>
<name>A0AAD6WT47_9AGAR</name>
<protein>
    <submittedName>
        <fullName evidence="2">Uncharacterized protein</fullName>
    </submittedName>
</protein>
<keyword evidence="1" id="KW-0732">Signal</keyword>
<evidence type="ECO:0000313" key="2">
    <source>
        <dbReference type="EMBL" id="KAJ7019989.1"/>
    </source>
</evidence>
<proteinExistence type="predicted"/>
<feature type="signal peptide" evidence="1">
    <location>
        <begin position="1"/>
        <end position="26"/>
    </location>
</feature>
<accession>A0AAD6WT47</accession>
<dbReference type="AlphaFoldDB" id="A0AAD6WT47"/>
<organism evidence="2 3">
    <name type="scientific">Mycena alexandri</name>
    <dbReference type="NCBI Taxonomy" id="1745969"/>
    <lineage>
        <taxon>Eukaryota</taxon>
        <taxon>Fungi</taxon>
        <taxon>Dikarya</taxon>
        <taxon>Basidiomycota</taxon>
        <taxon>Agaricomycotina</taxon>
        <taxon>Agaricomycetes</taxon>
        <taxon>Agaricomycetidae</taxon>
        <taxon>Agaricales</taxon>
        <taxon>Marasmiineae</taxon>
        <taxon>Mycenaceae</taxon>
        <taxon>Mycena</taxon>
    </lineage>
</organism>
<comment type="caution">
    <text evidence="2">The sequence shown here is derived from an EMBL/GenBank/DDBJ whole genome shotgun (WGS) entry which is preliminary data.</text>
</comment>
<dbReference type="EMBL" id="JARJCM010000277">
    <property type="protein sequence ID" value="KAJ7019989.1"/>
    <property type="molecule type" value="Genomic_DNA"/>
</dbReference>
<feature type="chain" id="PRO_5042100855" evidence="1">
    <location>
        <begin position="27"/>
        <end position="122"/>
    </location>
</feature>
<evidence type="ECO:0000313" key="3">
    <source>
        <dbReference type="Proteomes" id="UP001218188"/>
    </source>
</evidence>
<keyword evidence="3" id="KW-1185">Reference proteome</keyword>
<gene>
    <name evidence="2" type="ORF">C8F04DRAFT_313334</name>
</gene>
<evidence type="ECO:0000256" key="1">
    <source>
        <dbReference type="SAM" id="SignalP"/>
    </source>
</evidence>
<reference evidence="2" key="1">
    <citation type="submission" date="2023-03" db="EMBL/GenBank/DDBJ databases">
        <title>Massive genome expansion in bonnet fungi (Mycena s.s.) driven by repeated elements and novel gene families across ecological guilds.</title>
        <authorList>
            <consortium name="Lawrence Berkeley National Laboratory"/>
            <person name="Harder C.B."/>
            <person name="Miyauchi S."/>
            <person name="Viragh M."/>
            <person name="Kuo A."/>
            <person name="Thoen E."/>
            <person name="Andreopoulos B."/>
            <person name="Lu D."/>
            <person name="Skrede I."/>
            <person name="Drula E."/>
            <person name="Henrissat B."/>
            <person name="Morin E."/>
            <person name="Kohler A."/>
            <person name="Barry K."/>
            <person name="LaButti K."/>
            <person name="Morin E."/>
            <person name="Salamov A."/>
            <person name="Lipzen A."/>
            <person name="Mereny Z."/>
            <person name="Hegedus B."/>
            <person name="Baldrian P."/>
            <person name="Stursova M."/>
            <person name="Weitz H."/>
            <person name="Taylor A."/>
            <person name="Grigoriev I.V."/>
            <person name="Nagy L.G."/>
            <person name="Martin F."/>
            <person name="Kauserud H."/>
        </authorList>
    </citation>
    <scope>NUCLEOTIDE SEQUENCE</scope>
    <source>
        <strain evidence="2">CBHHK200</strain>
    </source>
</reference>